<dbReference type="EMBL" id="CP013659">
    <property type="protein sequence ID" value="ALS74858.1"/>
    <property type="molecule type" value="Genomic_DNA"/>
</dbReference>
<evidence type="ECO:0000256" key="8">
    <source>
        <dbReference type="SAM" id="SignalP"/>
    </source>
</evidence>
<keyword evidence="2" id="KW-0134">Cell wall</keyword>
<gene>
    <name evidence="11" type="ORF">AUC31_06295</name>
</gene>
<dbReference type="STRING" id="200991.AUC31_06295"/>
<keyword evidence="7" id="KW-0472">Membrane</keyword>
<dbReference type="NCBIfam" id="TIGR01167">
    <property type="entry name" value="LPXTG_anchor"/>
    <property type="match status" value="1"/>
</dbReference>
<dbReference type="AlphaFoldDB" id="A0A0U2YJP3"/>
<keyword evidence="7" id="KW-1133">Transmembrane helix</keyword>
<reference evidence="11" key="1">
    <citation type="submission" date="2016-01" db="EMBL/GenBank/DDBJ databases">
        <title>Complete genome of Planococcus rifietoensis type strain M8.</title>
        <authorList>
            <person name="See-Too W.S."/>
        </authorList>
    </citation>
    <scope>NUCLEOTIDE SEQUENCE [LARGE SCALE GENOMIC DNA]</scope>
    <source>
        <strain evidence="11">M8</strain>
    </source>
</reference>
<evidence type="ECO:0000256" key="6">
    <source>
        <dbReference type="SAM" id="MobiDB-lite"/>
    </source>
</evidence>
<evidence type="ECO:0000259" key="10">
    <source>
        <dbReference type="Pfam" id="PF05901"/>
    </source>
</evidence>
<dbReference type="RefSeq" id="WP_058381565.1">
    <property type="nucleotide sequence ID" value="NZ_CP013659.2"/>
</dbReference>
<keyword evidence="5" id="KW-0572">Peptidoglycan-anchor</keyword>
<dbReference type="Pfam" id="PF05901">
    <property type="entry name" value="Excalibur"/>
    <property type="match status" value="1"/>
</dbReference>
<protein>
    <submittedName>
        <fullName evidence="11">Cell surface protein</fullName>
    </submittedName>
</protein>
<keyword evidence="3" id="KW-0964">Secreted</keyword>
<feature type="chain" id="PRO_5038726785" evidence="8">
    <location>
        <begin position="25"/>
        <end position="146"/>
    </location>
</feature>
<sequence>MKKGIAGIFMGSLLVMGASLNVAADEHDDKNCDDFSSHEEVMEFWYTNGYSAENDPHDLDRDNDGLACEVSQSEYDDYVASQEAAGSDDEASGDQEEAVEEEEEEEGAALPDTASNGPLMMLFGAGIAGAGSLLLFRRKNQTAEQQ</sequence>
<evidence type="ECO:0000256" key="3">
    <source>
        <dbReference type="ARBA" id="ARBA00022525"/>
    </source>
</evidence>
<feature type="signal peptide" evidence="8">
    <location>
        <begin position="1"/>
        <end position="24"/>
    </location>
</feature>
<evidence type="ECO:0000256" key="1">
    <source>
        <dbReference type="ARBA" id="ARBA00004168"/>
    </source>
</evidence>
<evidence type="ECO:0000256" key="5">
    <source>
        <dbReference type="ARBA" id="ARBA00023088"/>
    </source>
</evidence>
<feature type="compositionally biased region" description="Acidic residues" evidence="6">
    <location>
        <begin position="86"/>
        <end position="107"/>
    </location>
</feature>
<feature type="domain" description="Excalibur calcium-binding" evidence="10">
    <location>
        <begin position="30"/>
        <end position="69"/>
    </location>
</feature>
<organism evidence="11 12">
    <name type="scientific">Planococcus rifietoensis</name>
    <dbReference type="NCBI Taxonomy" id="200991"/>
    <lineage>
        <taxon>Bacteria</taxon>
        <taxon>Bacillati</taxon>
        <taxon>Bacillota</taxon>
        <taxon>Bacilli</taxon>
        <taxon>Bacillales</taxon>
        <taxon>Caryophanaceae</taxon>
        <taxon>Planococcus</taxon>
    </lineage>
</organism>
<name>A0A0U2YJP3_9BACL</name>
<keyword evidence="7" id="KW-0812">Transmembrane</keyword>
<dbReference type="InterPro" id="IPR019931">
    <property type="entry name" value="LPXTG_anchor"/>
</dbReference>
<evidence type="ECO:0000259" key="9">
    <source>
        <dbReference type="Pfam" id="PF00746"/>
    </source>
</evidence>
<feature type="transmembrane region" description="Helical" evidence="7">
    <location>
        <begin position="119"/>
        <end position="136"/>
    </location>
</feature>
<comment type="subcellular location">
    <subcellularLocation>
        <location evidence="1">Secreted</location>
        <location evidence="1">Cell wall</location>
        <topology evidence="1">Peptidoglycan-anchor</topology>
    </subcellularLocation>
</comment>
<feature type="domain" description="Gram-positive cocci surface proteins LPxTG" evidence="9">
    <location>
        <begin position="108"/>
        <end position="140"/>
    </location>
</feature>
<dbReference type="Pfam" id="PF00746">
    <property type="entry name" value="Gram_pos_anchor"/>
    <property type="match status" value="1"/>
</dbReference>
<feature type="region of interest" description="Disordered" evidence="6">
    <location>
        <begin position="80"/>
        <end position="116"/>
    </location>
</feature>
<dbReference type="Proteomes" id="UP000067683">
    <property type="component" value="Chromosome"/>
</dbReference>
<evidence type="ECO:0000256" key="7">
    <source>
        <dbReference type="SAM" id="Phobius"/>
    </source>
</evidence>
<proteinExistence type="predicted"/>
<accession>A0A0U2YJP3</accession>
<evidence type="ECO:0000313" key="12">
    <source>
        <dbReference type="Proteomes" id="UP000067683"/>
    </source>
</evidence>
<keyword evidence="4 8" id="KW-0732">Signal</keyword>
<evidence type="ECO:0000313" key="11">
    <source>
        <dbReference type="EMBL" id="ALS74858.1"/>
    </source>
</evidence>
<dbReference type="InterPro" id="IPR008613">
    <property type="entry name" value="Excalibur_Ca-bd_domain"/>
</dbReference>
<evidence type="ECO:0000256" key="4">
    <source>
        <dbReference type="ARBA" id="ARBA00022729"/>
    </source>
</evidence>
<dbReference type="KEGG" id="prt:AUC31_06295"/>
<keyword evidence="12" id="KW-1185">Reference proteome</keyword>
<evidence type="ECO:0000256" key="2">
    <source>
        <dbReference type="ARBA" id="ARBA00022512"/>
    </source>
</evidence>
<dbReference type="OrthoDB" id="565380at2"/>